<comment type="caution">
    <text evidence="1">The sequence shown here is derived from an EMBL/GenBank/DDBJ whole genome shotgun (WGS) entry which is preliminary data.</text>
</comment>
<sequence length="417" mass="47128">MIEKGFFLFQSNFETFSRRVVLGFLVLFGLNACTEPFDLSNENIEDFLVVNARITDELTNHRIVLSRTIGFGNNVRPIYESGATIVVTENNATNYSFSEIESGIYESDQEFRAVSGQEYQLSIRTQNGLSYRSDKVIAPQQGSLDEVYVKRMRNEDGVDGVGIFVNSFDPSGNSKFYRFGYEETFRVSAPLWISVDVEPKLTPDGIGFRLVERPESQKVCYQTQLSNNINLVNTSGFAEDRIQDLPIRFIPADDIVVAERYSILVNQFIQTQEAQSFYRVLDDFSGSDNLFAQIQPGFIGGNIFLENDPDTKALGFFDVSSLSQKRVFFDHDDFLGDLPPFELDCEEVVPPQPANSNISIEERLEILRGFIIANKARLKVPPYIPPPGEFPTFVFIPRECGDCTALGKAEAPEFWIE</sequence>
<dbReference type="RefSeq" id="WP_343913983.1">
    <property type="nucleotide sequence ID" value="NZ_BAAAGE010000004.1"/>
</dbReference>
<protein>
    <recommendedName>
        <fullName evidence="3">DUF4249 domain-containing protein</fullName>
    </recommendedName>
</protein>
<gene>
    <name evidence="1" type="ORF">GCM10009430_39540</name>
</gene>
<keyword evidence="2" id="KW-1185">Reference proteome</keyword>
<evidence type="ECO:0008006" key="3">
    <source>
        <dbReference type="Google" id="ProtNLM"/>
    </source>
</evidence>
<dbReference type="Pfam" id="PF14054">
    <property type="entry name" value="DUF4249"/>
    <property type="match status" value="1"/>
</dbReference>
<reference evidence="2" key="1">
    <citation type="journal article" date="2019" name="Int. J. Syst. Evol. Microbiol.">
        <title>The Global Catalogue of Microorganisms (GCM) 10K type strain sequencing project: providing services to taxonomists for standard genome sequencing and annotation.</title>
        <authorList>
            <consortium name="The Broad Institute Genomics Platform"/>
            <consortium name="The Broad Institute Genome Sequencing Center for Infectious Disease"/>
            <person name="Wu L."/>
            <person name="Ma J."/>
        </authorList>
    </citation>
    <scope>NUCLEOTIDE SEQUENCE [LARGE SCALE GENOMIC DNA]</scope>
    <source>
        <strain evidence="2">JCM 15974</strain>
    </source>
</reference>
<name>A0ABP3UD37_9FLAO</name>
<accession>A0ABP3UD37</accession>
<organism evidence="1 2">
    <name type="scientific">Aquimarina litoralis</name>
    <dbReference type="NCBI Taxonomy" id="584605"/>
    <lineage>
        <taxon>Bacteria</taxon>
        <taxon>Pseudomonadati</taxon>
        <taxon>Bacteroidota</taxon>
        <taxon>Flavobacteriia</taxon>
        <taxon>Flavobacteriales</taxon>
        <taxon>Flavobacteriaceae</taxon>
        <taxon>Aquimarina</taxon>
    </lineage>
</organism>
<dbReference type="EMBL" id="BAAAGE010000004">
    <property type="protein sequence ID" value="GAA0729400.1"/>
    <property type="molecule type" value="Genomic_DNA"/>
</dbReference>
<evidence type="ECO:0000313" key="1">
    <source>
        <dbReference type="EMBL" id="GAA0729400.1"/>
    </source>
</evidence>
<dbReference type="InterPro" id="IPR025345">
    <property type="entry name" value="DUF4249"/>
</dbReference>
<dbReference type="Proteomes" id="UP001501758">
    <property type="component" value="Unassembled WGS sequence"/>
</dbReference>
<evidence type="ECO:0000313" key="2">
    <source>
        <dbReference type="Proteomes" id="UP001501758"/>
    </source>
</evidence>
<proteinExistence type="predicted"/>